<evidence type="ECO:0000313" key="2">
    <source>
        <dbReference type="EMBL" id="KAJ6038843.1"/>
    </source>
</evidence>
<keyword evidence="3" id="KW-1185">Reference proteome</keyword>
<dbReference type="Proteomes" id="UP001219568">
    <property type="component" value="Unassembled WGS sequence"/>
</dbReference>
<reference evidence="2" key="1">
    <citation type="journal article" date="2023" name="IMA Fungus">
        <title>Comparative genomic study of the Penicillium genus elucidates a diverse pangenome and 15 lateral gene transfer events.</title>
        <authorList>
            <person name="Petersen C."/>
            <person name="Sorensen T."/>
            <person name="Nielsen M.R."/>
            <person name="Sondergaard T.E."/>
            <person name="Sorensen J.L."/>
            <person name="Fitzpatrick D.A."/>
            <person name="Frisvad J.C."/>
            <person name="Nielsen K.L."/>
        </authorList>
    </citation>
    <scope>NUCLEOTIDE SEQUENCE</scope>
    <source>
        <strain evidence="2">IBT 15450</strain>
    </source>
</reference>
<proteinExistence type="predicted"/>
<comment type="caution">
    <text evidence="2">The sequence shown here is derived from an EMBL/GenBank/DDBJ whole genome shotgun (WGS) entry which is preliminary data.</text>
</comment>
<evidence type="ECO:0000256" key="1">
    <source>
        <dbReference type="SAM" id="MobiDB-lite"/>
    </source>
</evidence>
<dbReference type="AlphaFoldDB" id="A0AAD6IAF6"/>
<evidence type="ECO:0000313" key="3">
    <source>
        <dbReference type="Proteomes" id="UP001219568"/>
    </source>
</evidence>
<accession>A0AAD6IAF6</accession>
<organism evidence="2 3">
    <name type="scientific">Penicillium canescens</name>
    <dbReference type="NCBI Taxonomy" id="5083"/>
    <lineage>
        <taxon>Eukaryota</taxon>
        <taxon>Fungi</taxon>
        <taxon>Dikarya</taxon>
        <taxon>Ascomycota</taxon>
        <taxon>Pezizomycotina</taxon>
        <taxon>Eurotiomycetes</taxon>
        <taxon>Eurotiomycetidae</taxon>
        <taxon>Eurotiales</taxon>
        <taxon>Aspergillaceae</taxon>
        <taxon>Penicillium</taxon>
    </lineage>
</organism>
<feature type="region of interest" description="Disordered" evidence="1">
    <location>
        <begin position="22"/>
        <end position="76"/>
    </location>
</feature>
<dbReference type="EMBL" id="JAQJZL010000008">
    <property type="protein sequence ID" value="KAJ6038843.1"/>
    <property type="molecule type" value="Genomic_DNA"/>
</dbReference>
<sequence>MYDHSQRRTERRMGSFAARLSKALAEESSIDSESSDRPEDDEPHDEAHDPVKKRQAASEKDSLKRCPQAHANAANQ</sequence>
<reference evidence="2" key="2">
    <citation type="submission" date="2023-01" db="EMBL/GenBank/DDBJ databases">
        <authorList>
            <person name="Petersen C."/>
        </authorList>
    </citation>
    <scope>NUCLEOTIDE SEQUENCE</scope>
    <source>
        <strain evidence="2">IBT 15450</strain>
    </source>
</reference>
<gene>
    <name evidence="2" type="ORF">N7460_007560</name>
</gene>
<name>A0AAD6IAF6_PENCN</name>
<feature type="compositionally biased region" description="Basic and acidic residues" evidence="1">
    <location>
        <begin position="45"/>
        <end position="64"/>
    </location>
</feature>
<protein>
    <submittedName>
        <fullName evidence="2">Uncharacterized protein</fullName>
    </submittedName>
</protein>